<sequence length="307" mass="33427">MSAMFGLGTSRGLSSSLLRSSRLGTRGAYPGLSYRWGAGYATINRFPHEPSQPTVKTDEVPGPESKRLLKDLDALQDPRAALFVSDLAKSVGNYIVDADGNQLLDIYCQVSSLPLGYNHPALLEISQSPEMLQALANRPSLGVVPHSTWPQVLKDAFMKVAPAGLDQVFTAMCGSCANELAYKAAFMYHQGKKRGENFTLANSKEESSCMLNLPPGSPDVSILSFQKGFHGRMFGSLSTTRSKAIHKLDIPAFPWPMASFPQLKYPLEEHAEDNAAEEQRCLIEVENLLESCPVPVAAVVVEPIQSE</sequence>
<dbReference type="GO" id="GO:0008483">
    <property type="term" value="F:transaminase activity"/>
    <property type="evidence" value="ECO:0007669"/>
    <property type="project" value="UniProtKB-KW"/>
</dbReference>
<dbReference type="Gene3D" id="3.90.1150.10">
    <property type="entry name" value="Aspartate Aminotransferase, domain 1"/>
    <property type="match status" value="1"/>
</dbReference>
<dbReference type="EMBL" id="JANBPY010001600">
    <property type="protein sequence ID" value="KAJ1959386.1"/>
    <property type="molecule type" value="Genomic_DNA"/>
</dbReference>
<dbReference type="PANTHER" id="PTHR43206:SF1">
    <property type="entry name" value="4-AMINOBUTYRATE AMINOTRANSFERASE, MITOCHONDRIAL"/>
    <property type="match status" value="1"/>
</dbReference>
<evidence type="ECO:0000256" key="5">
    <source>
        <dbReference type="ARBA" id="ARBA00022898"/>
    </source>
</evidence>
<comment type="similarity">
    <text evidence="2 6">Belongs to the class-III pyridoxal-phosphate-dependent aminotransferase family.</text>
</comment>
<dbReference type="SUPFAM" id="SSF53383">
    <property type="entry name" value="PLP-dependent transferases"/>
    <property type="match status" value="1"/>
</dbReference>
<evidence type="ECO:0000256" key="4">
    <source>
        <dbReference type="ARBA" id="ARBA00022679"/>
    </source>
</evidence>
<dbReference type="AlphaFoldDB" id="A0A9W8E1T0"/>
<dbReference type="GO" id="GO:0030170">
    <property type="term" value="F:pyridoxal phosphate binding"/>
    <property type="evidence" value="ECO:0007669"/>
    <property type="project" value="InterPro"/>
</dbReference>
<dbReference type="InterPro" id="IPR015422">
    <property type="entry name" value="PyrdxlP-dep_Trfase_small"/>
</dbReference>
<protein>
    <recommendedName>
        <fullName evidence="9">4-aminobutyrate aminotransferase</fullName>
    </recommendedName>
</protein>
<evidence type="ECO:0008006" key="9">
    <source>
        <dbReference type="Google" id="ProtNLM"/>
    </source>
</evidence>
<keyword evidence="3" id="KW-0032">Aminotransferase</keyword>
<evidence type="ECO:0000313" key="8">
    <source>
        <dbReference type="Proteomes" id="UP001150925"/>
    </source>
</evidence>
<evidence type="ECO:0000256" key="6">
    <source>
        <dbReference type="RuleBase" id="RU003560"/>
    </source>
</evidence>
<gene>
    <name evidence="7" type="ORF">IWQ62_004631</name>
</gene>
<keyword evidence="8" id="KW-1185">Reference proteome</keyword>
<dbReference type="Pfam" id="PF00202">
    <property type="entry name" value="Aminotran_3"/>
    <property type="match status" value="1"/>
</dbReference>
<feature type="non-terminal residue" evidence="7">
    <location>
        <position position="307"/>
    </location>
</feature>
<proteinExistence type="inferred from homology"/>
<dbReference type="InterPro" id="IPR005814">
    <property type="entry name" value="Aminotrans_3"/>
</dbReference>
<dbReference type="InterPro" id="IPR015421">
    <property type="entry name" value="PyrdxlP-dep_Trfase_major"/>
</dbReference>
<evidence type="ECO:0000256" key="1">
    <source>
        <dbReference type="ARBA" id="ARBA00001933"/>
    </source>
</evidence>
<name>A0A9W8E1T0_9FUNG</name>
<organism evidence="7 8">
    <name type="scientific">Dispira parvispora</name>
    <dbReference type="NCBI Taxonomy" id="1520584"/>
    <lineage>
        <taxon>Eukaryota</taxon>
        <taxon>Fungi</taxon>
        <taxon>Fungi incertae sedis</taxon>
        <taxon>Zoopagomycota</taxon>
        <taxon>Kickxellomycotina</taxon>
        <taxon>Dimargaritomycetes</taxon>
        <taxon>Dimargaritales</taxon>
        <taxon>Dimargaritaceae</taxon>
        <taxon>Dispira</taxon>
    </lineage>
</organism>
<dbReference type="GO" id="GO:0009450">
    <property type="term" value="P:gamma-aminobutyric acid catabolic process"/>
    <property type="evidence" value="ECO:0007669"/>
    <property type="project" value="TreeGrafter"/>
</dbReference>
<evidence type="ECO:0000256" key="3">
    <source>
        <dbReference type="ARBA" id="ARBA00022576"/>
    </source>
</evidence>
<comment type="caution">
    <text evidence="7">The sequence shown here is derived from an EMBL/GenBank/DDBJ whole genome shotgun (WGS) entry which is preliminary data.</text>
</comment>
<dbReference type="InterPro" id="IPR015424">
    <property type="entry name" value="PyrdxlP-dep_Trfase"/>
</dbReference>
<accession>A0A9W8E1T0</accession>
<evidence type="ECO:0000256" key="2">
    <source>
        <dbReference type="ARBA" id="ARBA00008954"/>
    </source>
</evidence>
<evidence type="ECO:0000313" key="7">
    <source>
        <dbReference type="EMBL" id="KAJ1959386.1"/>
    </source>
</evidence>
<dbReference type="Gene3D" id="3.40.640.10">
    <property type="entry name" value="Type I PLP-dependent aspartate aminotransferase-like (Major domain)"/>
    <property type="match status" value="1"/>
</dbReference>
<dbReference type="GO" id="GO:0005739">
    <property type="term" value="C:mitochondrion"/>
    <property type="evidence" value="ECO:0007669"/>
    <property type="project" value="TreeGrafter"/>
</dbReference>
<keyword evidence="5 6" id="KW-0663">Pyridoxal phosphate</keyword>
<reference evidence="7" key="1">
    <citation type="submission" date="2022-07" db="EMBL/GenBank/DDBJ databases">
        <title>Phylogenomic reconstructions and comparative analyses of Kickxellomycotina fungi.</title>
        <authorList>
            <person name="Reynolds N.K."/>
            <person name="Stajich J.E."/>
            <person name="Barry K."/>
            <person name="Grigoriev I.V."/>
            <person name="Crous P."/>
            <person name="Smith M.E."/>
        </authorList>
    </citation>
    <scope>NUCLEOTIDE SEQUENCE</scope>
    <source>
        <strain evidence="7">RSA 1196</strain>
    </source>
</reference>
<dbReference type="OrthoDB" id="10260828at2759"/>
<dbReference type="PANTHER" id="PTHR43206">
    <property type="entry name" value="AMINOTRANSFERASE"/>
    <property type="match status" value="1"/>
</dbReference>
<keyword evidence="4" id="KW-0808">Transferase</keyword>
<comment type="cofactor">
    <cofactor evidence="1">
        <name>pyridoxal 5'-phosphate</name>
        <dbReference type="ChEBI" id="CHEBI:597326"/>
    </cofactor>
</comment>
<dbReference type="Proteomes" id="UP001150925">
    <property type="component" value="Unassembled WGS sequence"/>
</dbReference>